<proteinExistence type="predicted"/>
<dbReference type="InterPro" id="IPR000073">
    <property type="entry name" value="AB_hydrolase_1"/>
</dbReference>
<dbReference type="Proteomes" id="UP000829194">
    <property type="component" value="Chromosome"/>
</dbReference>
<dbReference type="Pfam" id="PF12697">
    <property type="entry name" value="Abhydrolase_6"/>
    <property type="match status" value="1"/>
</dbReference>
<keyword evidence="2" id="KW-1133">Transmembrane helix</keyword>
<dbReference type="PANTHER" id="PTHR46438">
    <property type="entry name" value="ALPHA/BETA-HYDROLASES SUPERFAMILY PROTEIN"/>
    <property type="match status" value="1"/>
</dbReference>
<feature type="transmembrane region" description="Helical" evidence="2">
    <location>
        <begin position="217"/>
        <end position="240"/>
    </location>
</feature>
<dbReference type="Gene3D" id="3.40.50.1820">
    <property type="entry name" value="alpha/beta hydrolase"/>
    <property type="match status" value="1"/>
</dbReference>
<keyword evidence="5" id="KW-1185">Reference proteome</keyword>
<keyword evidence="2" id="KW-0812">Transmembrane</keyword>
<dbReference type="SUPFAM" id="SSF53474">
    <property type="entry name" value="alpha/beta-Hydrolases"/>
    <property type="match status" value="1"/>
</dbReference>
<keyword evidence="4" id="KW-0378">Hydrolase</keyword>
<dbReference type="RefSeq" id="WP_057944544.1">
    <property type="nucleotide sequence ID" value="NZ_CP011131.1"/>
</dbReference>
<evidence type="ECO:0000256" key="1">
    <source>
        <dbReference type="SAM" id="MobiDB-lite"/>
    </source>
</evidence>
<evidence type="ECO:0000259" key="3">
    <source>
        <dbReference type="Pfam" id="PF12697"/>
    </source>
</evidence>
<dbReference type="EMBL" id="CP093547">
    <property type="protein sequence ID" value="UNP29025.1"/>
    <property type="molecule type" value="Genomic_DNA"/>
</dbReference>
<name>A0ABY3XBN6_9GAMM</name>
<reference evidence="4 5" key="1">
    <citation type="submission" date="2022-03" db="EMBL/GenBank/DDBJ databases">
        <title>Complete genome sequence of Lysobacter capsici VKM B-2533 and Lysobacter gummosus 10.1.1, promising sources of lytic agents.</title>
        <authorList>
            <person name="Tarlachkov S.V."/>
            <person name="Kudryakova I.V."/>
            <person name="Afoshin A.S."/>
            <person name="Leontyevskaya E.A."/>
            <person name="Leontyevskaya N.V."/>
        </authorList>
    </citation>
    <scope>NUCLEOTIDE SEQUENCE [LARGE SCALE GENOMIC DNA]</scope>
    <source>
        <strain evidence="4 5">10.1.1</strain>
    </source>
</reference>
<evidence type="ECO:0000313" key="4">
    <source>
        <dbReference type="EMBL" id="UNP29025.1"/>
    </source>
</evidence>
<keyword evidence="2" id="KW-0472">Membrane</keyword>
<sequence>MNDFDTSAQSTPSRPPDALPTFKNDAARDRYLAAYDAAVRDWPIACEELDIPSRWGSTHVIVSGPVDAPPLVLLPSFAGTATAWRLNVAGLSAHYRTYAIDVIAQPGKGWSHRRLRDRREYADWLGEVLDGLGLSRVSIVGCSFGGFLALNQASLTPQRVERVVMISPVGSFASQLWKLTYSARIKRPLVKLWRRLSGSKRAPGMTDLGVRPPRDTLWAALMATTMMPAFSAVGVINPAVLSRRELRAIRAPALLLIGDAERLYEPAAMARLARKRMPALETAVVADADHVAAMAQPDEVNARILRFLQPRD</sequence>
<feature type="region of interest" description="Disordered" evidence="1">
    <location>
        <begin position="1"/>
        <end position="21"/>
    </location>
</feature>
<evidence type="ECO:0000256" key="2">
    <source>
        <dbReference type="SAM" id="Phobius"/>
    </source>
</evidence>
<accession>A0ABY3XBN6</accession>
<dbReference type="GO" id="GO:0016787">
    <property type="term" value="F:hydrolase activity"/>
    <property type="evidence" value="ECO:0007669"/>
    <property type="project" value="UniProtKB-KW"/>
</dbReference>
<dbReference type="InterPro" id="IPR029058">
    <property type="entry name" value="AB_hydrolase_fold"/>
</dbReference>
<feature type="domain" description="AB hydrolase-1" evidence="3">
    <location>
        <begin position="71"/>
        <end position="302"/>
    </location>
</feature>
<gene>
    <name evidence="4" type="ORF">MOV92_21565</name>
</gene>
<organism evidence="4 5">
    <name type="scientific">Lysobacter gummosus</name>
    <dbReference type="NCBI Taxonomy" id="262324"/>
    <lineage>
        <taxon>Bacteria</taxon>
        <taxon>Pseudomonadati</taxon>
        <taxon>Pseudomonadota</taxon>
        <taxon>Gammaproteobacteria</taxon>
        <taxon>Lysobacterales</taxon>
        <taxon>Lysobacteraceae</taxon>
        <taxon>Lysobacter</taxon>
    </lineage>
</organism>
<evidence type="ECO:0000313" key="5">
    <source>
        <dbReference type="Proteomes" id="UP000829194"/>
    </source>
</evidence>
<feature type="compositionally biased region" description="Polar residues" evidence="1">
    <location>
        <begin position="1"/>
        <end position="12"/>
    </location>
</feature>
<protein>
    <submittedName>
        <fullName evidence="4">Alpha/beta hydrolase</fullName>
    </submittedName>
</protein>